<reference evidence="2 3" key="1">
    <citation type="journal article" date="2018" name="Sci. Rep.">
        <title>Raphidocelis subcapitata (=Pseudokirchneriella subcapitata) provides an insight into genome evolution and environmental adaptations in the Sphaeropleales.</title>
        <authorList>
            <person name="Suzuki S."/>
            <person name="Yamaguchi H."/>
            <person name="Nakajima N."/>
            <person name="Kawachi M."/>
        </authorList>
    </citation>
    <scope>NUCLEOTIDE SEQUENCE [LARGE SCALE GENOMIC DNA]</scope>
    <source>
        <strain evidence="2 3">NIES-35</strain>
    </source>
</reference>
<gene>
    <name evidence="2" type="ORF">Rsub_09212</name>
</gene>
<dbReference type="AlphaFoldDB" id="A0A2V0PET6"/>
<protein>
    <recommendedName>
        <fullName evidence="4">N-acetyltransferase domain-containing protein</fullName>
    </recommendedName>
</protein>
<comment type="caution">
    <text evidence="2">The sequence shown here is derived from an EMBL/GenBank/DDBJ whole genome shotgun (WGS) entry which is preliminary data.</text>
</comment>
<evidence type="ECO:0000313" key="3">
    <source>
        <dbReference type="Proteomes" id="UP000247498"/>
    </source>
</evidence>
<evidence type="ECO:0000313" key="2">
    <source>
        <dbReference type="EMBL" id="GBF96413.1"/>
    </source>
</evidence>
<evidence type="ECO:0000256" key="1">
    <source>
        <dbReference type="SAM" id="MobiDB-lite"/>
    </source>
</evidence>
<evidence type="ECO:0008006" key="4">
    <source>
        <dbReference type="Google" id="ProtNLM"/>
    </source>
</evidence>
<keyword evidence="3" id="KW-1185">Reference proteome</keyword>
<feature type="compositionally biased region" description="Low complexity" evidence="1">
    <location>
        <begin position="1"/>
        <end position="17"/>
    </location>
</feature>
<dbReference type="InParanoid" id="A0A2V0PET6"/>
<dbReference type="Proteomes" id="UP000247498">
    <property type="component" value="Unassembled WGS sequence"/>
</dbReference>
<feature type="region of interest" description="Disordered" evidence="1">
    <location>
        <begin position="1"/>
        <end position="36"/>
    </location>
</feature>
<organism evidence="2 3">
    <name type="scientific">Raphidocelis subcapitata</name>
    <dbReference type="NCBI Taxonomy" id="307507"/>
    <lineage>
        <taxon>Eukaryota</taxon>
        <taxon>Viridiplantae</taxon>
        <taxon>Chlorophyta</taxon>
        <taxon>core chlorophytes</taxon>
        <taxon>Chlorophyceae</taxon>
        <taxon>CS clade</taxon>
        <taxon>Sphaeropleales</taxon>
        <taxon>Selenastraceae</taxon>
        <taxon>Raphidocelis</taxon>
    </lineage>
</organism>
<proteinExistence type="predicted"/>
<feature type="compositionally biased region" description="Pro residues" evidence="1">
    <location>
        <begin position="18"/>
        <end position="34"/>
    </location>
</feature>
<sequence length="464" mass="46749">MQRAAPLAEAPPAEQPAAAPPPPAEPSPPTPPTPEAAAAVRGMRVLAVEPDGLTIAFWGPHSGGPARPTVAQLSAVAGAAFATEGDTDYAASGEAMFRFGDEEYVSWLVGGPCDGLIAVGPDGGWRGSVLFPQRGMATRPAGGGAPEARRGVLITALSVPPGARRRAVAFALARALMTRMLPLFPEYLAAAHFDLGGGGERVVRNALSRGGVAAPGAGARGAAAPLVPGPGPHAIWAAASSKSRIWMAITDARTALKYDRIPGGRLGAAAAAAALATPLRLLIECAPPGAGGPALALVDEPHAPEPDPRPGGACADLRCRHTRRAYSTQAAGGSGPHVAGCYRATFEAEPGAPWVEVWYLLLGLGRRGLPDTKVGHIQFVVRGPGAADRHASAAMRAAAHALAAAHGTVATLAHDGGGAVPAACLLRAGFMPASRSTFAIFFGSAGPGGTPPVDPTGPVELELT</sequence>
<dbReference type="EMBL" id="BDRX01000079">
    <property type="protein sequence ID" value="GBF96413.1"/>
    <property type="molecule type" value="Genomic_DNA"/>
</dbReference>
<name>A0A2V0PET6_9CHLO</name>
<dbReference type="OrthoDB" id="10561500at2759"/>
<accession>A0A2V0PET6</accession>